<protein>
    <submittedName>
        <fullName evidence="2">Uncharacterized protein</fullName>
    </submittedName>
</protein>
<evidence type="ECO:0000313" key="3">
    <source>
        <dbReference type="Proteomes" id="UP000799753"/>
    </source>
</evidence>
<gene>
    <name evidence="2" type="ORF">P280DRAFT_513095</name>
</gene>
<feature type="chain" id="PRO_5025601134" evidence="1">
    <location>
        <begin position="20"/>
        <end position="75"/>
    </location>
</feature>
<organism evidence="2 3">
    <name type="scientific">Massarina eburnea CBS 473.64</name>
    <dbReference type="NCBI Taxonomy" id="1395130"/>
    <lineage>
        <taxon>Eukaryota</taxon>
        <taxon>Fungi</taxon>
        <taxon>Dikarya</taxon>
        <taxon>Ascomycota</taxon>
        <taxon>Pezizomycotina</taxon>
        <taxon>Dothideomycetes</taxon>
        <taxon>Pleosporomycetidae</taxon>
        <taxon>Pleosporales</taxon>
        <taxon>Massarineae</taxon>
        <taxon>Massarinaceae</taxon>
        <taxon>Massarina</taxon>
    </lineage>
</organism>
<name>A0A6A6SBJ6_9PLEO</name>
<evidence type="ECO:0000313" key="2">
    <source>
        <dbReference type="EMBL" id="KAF2645175.1"/>
    </source>
</evidence>
<proteinExistence type="predicted"/>
<keyword evidence="3" id="KW-1185">Reference proteome</keyword>
<dbReference type="AlphaFoldDB" id="A0A6A6SBJ6"/>
<accession>A0A6A6SBJ6</accession>
<feature type="signal peptide" evidence="1">
    <location>
        <begin position="1"/>
        <end position="19"/>
    </location>
</feature>
<keyword evidence="1" id="KW-0732">Signal</keyword>
<dbReference type="EMBL" id="MU006777">
    <property type="protein sequence ID" value="KAF2645175.1"/>
    <property type="molecule type" value="Genomic_DNA"/>
</dbReference>
<dbReference type="Proteomes" id="UP000799753">
    <property type="component" value="Unassembled WGS sequence"/>
</dbReference>
<reference evidence="2" key="1">
    <citation type="journal article" date="2020" name="Stud. Mycol.">
        <title>101 Dothideomycetes genomes: a test case for predicting lifestyles and emergence of pathogens.</title>
        <authorList>
            <person name="Haridas S."/>
            <person name="Albert R."/>
            <person name="Binder M."/>
            <person name="Bloem J."/>
            <person name="Labutti K."/>
            <person name="Salamov A."/>
            <person name="Andreopoulos B."/>
            <person name="Baker S."/>
            <person name="Barry K."/>
            <person name="Bills G."/>
            <person name="Bluhm B."/>
            <person name="Cannon C."/>
            <person name="Castanera R."/>
            <person name="Culley D."/>
            <person name="Daum C."/>
            <person name="Ezra D."/>
            <person name="Gonzalez J."/>
            <person name="Henrissat B."/>
            <person name="Kuo A."/>
            <person name="Liang C."/>
            <person name="Lipzen A."/>
            <person name="Lutzoni F."/>
            <person name="Magnuson J."/>
            <person name="Mondo S."/>
            <person name="Nolan M."/>
            <person name="Ohm R."/>
            <person name="Pangilinan J."/>
            <person name="Park H.-J."/>
            <person name="Ramirez L."/>
            <person name="Alfaro M."/>
            <person name="Sun H."/>
            <person name="Tritt A."/>
            <person name="Yoshinaga Y."/>
            <person name="Zwiers L.-H."/>
            <person name="Turgeon B."/>
            <person name="Goodwin S."/>
            <person name="Spatafora J."/>
            <person name="Crous P."/>
            <person name="Grigoriev I."/>
        </authorList>
    </citation>
    <scope>NUCLEOTIDE SEQUENCE</scope>
    <source>
        <strain evidence="2">CBS 473.64</strain>
    </source>
</reference>
<sequence>MQLSVMLVAVMSLATATYAAAPLGEANMNHLEARRCNEGFKWCDDNNRWDCKDGAPLWLQTCTSKKCCTPDNFLC</sequence>
<evidence type="ECO:0000256" key="1">
    <source>
        <dbReference type="SAM" id="SignalP"/>
    </source>
</evidence>